<dbReference type="SMART" id="SM00448">
    <property type="entry name" value="REC"/>
    <property type="match status" value="1"/>
</dbReference>
<evidence type="ECO:0000256" key="2">
    <source>
        <dbReference type="ARBA" id="ARBA00034247"/>
    </source>
</evidence>
<evidence type="ECO:0000313" key="6">
    <source>
        <dbReference type="EMBL" id="CUJ87107.1"/>
    </source>
</evidence>
<dbReference type="SMART" id="SM00267">
    <property type="entry name" value="GGDEF"/>
    <property type="match status" value="1"/>
</dbReference>
<name>A0A0P1I332_9RHOB</name>
<dbReference type="Gene3D" id="3.40.50.2300">
    <property type="match status" value="1"/>
</dbReference>
<dbReference type="AlphaFoldDB" id="A0A0P1I332"/>
<feature type="domain" description="GGDEF" evidence="5">
    <location>
        <begin position="329"/>
        <end position="471"/>
    </location>
</feature>
<sequence>MQSTVNDMSVQGTILVLDGTSTNRIMLKVQLTAAWYHVVQGERLRGLPGLLRRAKPDLVLTSQTLPDGTAADVKRLVMTDPDLIDVPVVAIAQQNDKAARLKALSDGLDDVLAYPFKDTFLLARVRSLLRARADTQELQVGTSSNPVGFAEPSGVLIMPAKTAQVAILTKSSCTSALWEKALSKQATYNLSTHTTSNLQGVLSGPVPDAIVFEISANPSGLNLLADLKSRGTTRHAVLIGVLEEENAELASEALDRGADAICMGGFCAEETLLRLEKQIARKTQLDQMRASLRRRLVESWIDPLTGLHNRRYAMRAMDQIMHKAGGAGQGFAIMLADLDHFKSINDTFGHTGGDLVLTEAAKRMKQTVGAAGFVARIGGEEFMVGLANTTQANALDLARELCDCIRDTPFDLPDASAPIPVTISVGLIMAQPNVVSQSYHPPRLEGLIKSADTALYAAKSAGRNQVWVRQSAA</sequence>
<dbReference type="Pfam" id="PF00990">
    <property type="entry name" value="GGDEF"/>
    <property type="match status" value="1"/>
</dbReference>
<dbReference type="GO" id="GO:0052621">
    <property type="term" value="F:diguanylate cyclase activity"/>
    <property type="evidence" value="ECO:0007669"/>
    <property type="project" value="UniProtKB-EC"/>
</dbReference>
<dbReference type="GO" id="GO:0000160">
    <property type="term" value="P:phosphorelay signal transduction system"/>
    <property type="evidence" value="ECO:0007669"/>
    <property type="project" value="InterPro"/>
</dbReference>
<evidence type="ECO:0000259" key="5">
    <source>
        <dbReference type="PROSITE" id="PS50887"/>
    </source>
</evidence>
<dbReference type="CDD" id="cd01949">
    <property type="entry name" value="GGDEF"/>
    <property type="match status" value="1"/>
</dbReference>
<dbReference type="InterPro" id="IPR000160">
    <property type="entry name" value="GGDEF_dom"/>
</dbReference>
<evidence type="ECO:0000259" key="4">
    <source>
        <dbReference type="PROSITE" id="PS50110"/>
    </source>
</evidence>
<feature type="domain" description="Response regulatory" evidence="4">
    <location>
        <begin position="13"/>
        <end position="129"/>
    </location>
</feature>
<dbReference type="PROSITE" id="PS50110">
    <property type="entry name" value="RESPONSE_REGULATORY"/>
    <property type="match status" value="1"/>
</dbReference>
<keyword evidence="7" id="KW-1185">Reference proteome</keyword>
<dbReference type="NCBIfam" id="TIGR00254">
    <property type="entry name" value="GGDEF"/>
    <property type="match status" value="1"/>
</dbReference>
<dbReference type="InterPro" id="IPR043128">
    <property type="entry name" value="Rev_trsase/Diguanyl_cyclase"/>
</dbReference>
<dbReference type="GO" id="GO:0005886">
    <property type="term" value="C:plasma membrane"/>
    <property type="evidence" value="ECO:0007669"/>
    <property type="project" value="TreeGrafter"/>
</dbReference>
<dbReference type="GO" id="GO:1902201">
    <property type="term" value="P:negative regulation of bacterial-type flagellum-dependent cell motility"/>
    <property type="evidence" value="ECO:0007669"/>
    <property type="project" value="TreeGrafter"/>
</dbReference>
<dbReference type="EC" id="2.7.7.65" evidence="1"/>
<reference evidence="7" key="1">
    <citation type="submission" date="2015-09" db="EMBL/GenBank/DDBJ databases">
        <authorList>
            <person name="Rodrigo-Torres L."/>
            <person name="Arahal D.R."/>
        </authorList>
    </citation>
    <scope>NUCLEOTIDE SEQUENCE [LARGE SCALE GENOMIC DNA]</scope>
    <source>
        <strain evidence="7">CECT 5091</strain>
    </source>
</reference>
<evidence type="ECO:0000313" key="7">
    <source>
        <dbReference type="Proteomes" id="UP000051260"/>
    </source>
</evidence>
<dbReference type="InterPro" id="IPR001789">
    <property type="entry name" value="Sig_transdc_resp-reg_receiver"/>
</dbReference>
<dbReference type="SUPFAM" id="SSF55073">
    <property type="entry name" value="Nucleotide cyclase"/>
    <property type="match status" value="1"/>
</dbReference>
<dbReference type="PROSITE" id="PS50887">
    <property type="entry name" value="GGDEF"/>
    <property type="match status" value="1"/>
</dbReference>
<evidence type="ECO:0000256" key="3">
    <source>
        <dbReference type="PROSITE-ProRule" id="PRU00169"/>
    </source>
</evidence>
<dbReference type="InterPro" id="IPR011006">
    <property type="entry name" value="CheY-like_superfamily"/>
</dbReference>
<dbReference type="InterPro" id="IPR050469">
    <property type="entry name" value="Diguanylate_Cyclase"/>
</dbReference>
<dbReference type="PANTHER" id="PTHR45138:SF9">
    <property type="entry name" value="DIGUANYLATE CYCLASE DGCM-RELATED"/>
    <property type="match status" value="1"/>
</dbReference>
<gene>
    <name evidence="6" type="primary">pleD_2</name>
    <name evidence="6" type="ORF">RUE5091_00562</name>
</gene>
<evidence type="ECO:0000256" key="1">
    <source>
        <dbReference type="ARBA" id="ARBA00012528"/>
    </source>
</evidence>
<dbReference type="Gene3D" id="3.30.70.270">
    <property type="match status" value="1"/>
</dbReference>
<dbReference type="PANTHER" id="PTHR45138">
    <property type="entry name" value="REGULATORY COMPONENTS OF SENSORY TRANSDUCTION SYSTEM"/>
    <property type="match status" value="1"/>
</dbReference>
<dbReference type="GO" id="GO:0043709">
    <property type="term" value="P:cell adhesion involved in single-species biofilm formation"/>
    <property type="evidence" value="ECO:0007669"/>
    <property type="project" value="TreeGrafter"/>
</dbReference>
<dbReference type="InterPro" id="IPR029787">
    <property type="entry name" value="Nucleotide_cyclase"/>
</dbReference>
<comment type="caution">
    <text evidence="3">Lacks conserved residue(s) required for the propagation of feature annotation.</text>
</comment>
<protein>
    <recommendedName>
        <fullName evidence="1">diguanylate cyclase</fullName>
        <ecNumber evidence="1">2.7.7.65</ecNumber>
    </recommendedName>
</protein>
<organism evidence="6 7">
    <name type="scientific">Ruegeria denitrificans</name>
    <dbReference type="NCBI Taxonomy" id="1715692"/>
    <lineage>
        <taxon>Bacteria</taxon>
        <taxon>Pseudomonadati</taxon>
        <taxon>Pseudomonadota</taxon>
        <taxon>Alphaproteobacteria</taxon>
        <taxon>Rhodobacterales</taxon>
        <taxon>Roseobacteraceae</taxon>
        <taxon>Ruegeria</taxon>
    </lineage>
</organism>
<dbReference type="Proteomes" id="UP000051260">
    <property type="component" value="Unassembled WGS sequence"/>
</dbReference>
<dbReference type="EMBL" id="CYUD01000001">
    <property type="protein sequence ID" value="CUJ87107.1"/>
    <property type="molecule type" value="Genomic_DNA"/>
</dbReference>
<dbReference type="FunFam" id="3.30.70.270:FF:000001">
    <property type="entry name" value="Diguanylate cyclase domain protein"/>
    <property type="match status" value="1"/>
</dbReference>
<dbReference type="SUPFAM" id="SSF52172">
    <property type="entry name" value="CheY-like"/>
    <property type="match status" value="1"/>
</dbReference>
<dbReference type="STRING" id="1715692.RUE5091_00562"/>
<comment type="catalytic activity">
    <reaction evidence="2">
        <text>2 GTP = 3',3'-c-di-GMP + 2 diphosphate</text>
        <dbReference type="Rhea" id="RHEA:24898"/>
        <dbReference type="ChEBI" id="CHEBI:33019"/>
        <dbReference type="ChEBI" id="CHEBI:37565"/>
        <dbReference type="ChEBI" id="CHEBI:58805"/>
        <dbReference type="EC" id="2.7.7.65"/>
    </reaction>
</comment>
<proteinExistence type="predicted"/>
<accession>A0A0P1I332</accession>